<comment type="caution">
    <text evidence="4">The sequence shown here is derived from an EMBL/GenBank/DDBJ whole genome shotgun (WGS) entry which is preliminary data.</text>
</comment>
<dbReference type="PANTHER" id="PTHR33392">
    <property type="entry name" value="POLYISOPRENYL-TEICHOIC ACID--PEPTIDOGLYCAN TEICHOIC ACID TRANSFERASE TAGU"/>
    <property type="match status" value="1"/>
</dbReference>
<sequence>MKKNFLKAFFISLICFILAYIGIGYFILNNGIKSPRGKDSANNKNEILFLLLGIDAQDLTQEKGARTDTMMLVKVNLSTEGVDILSIPRDTRVNIDGRKGRSKINAAHVHGGPELAVKTVRQLLGLELDYYVKVDYKIVEEAVDAIGGVEVEVPQDMYYEDPSADPPLIIDLKEGRQVLDGQKSLQFLRFRKGYKDADLGRIRAQQQFMKAFIEQALRPKNLFKLPRMVPSYYRNVDTNIPMSTLTKMALSARKINTDNINLSTIPGNGKWIDGVSYYIYDENQLNIIVREMFGDYIYDNR</sequence>
<feature type="transmembrane region" description="Helical" evidence="2">
    <location>
        <begin position="6"/>
        <end position="28"/>
    </location>
</feature>
<evidence type="ECO:0000313" key="4">
    <source>
        <dbReference type="EMBL" id="MSS42777.1"/>
    </source>
</evidence>
<keyword evidence="2" id="KW-0812">Transmembrane</keyword>
<reference evidence="4 5" key="1">
    <citation type="submission" date="2019-08" db="EMBL/GenBank/DDBJ databases">
        <title>In-depth cultivation of the pig gut microbiome towards novel bacterial diversity and tailored functional studies.</title>
        <authorList>
            <person name="Wylensek D."/>
            <person name="Hitch T.C.A."/>
            <person name="Clavel T."/>
        </authorList>
    </citation>
    <scope>NUCLEOTIDE SEQUENCE [LARGE SCALE GENOMIC DNA]</scope>
    <source>
        <strain evidence="4 5">Med78-601-WT-4W-RMD-3</strain>
    </source>
</reference>
<keyword evidence="2" id="KW-0472">Membrane</keyword>
<evidence type="ECO:0000256" key="1">
    <source>
        <dbReference type="ARBA" id="ARBA00006068"/>
    </source>
</evidence>
<dbReference type="NCBIfam" id="TIGR00350">
    <property type="entry name" value="lytR_cpsA_psr"/>
    <property type="match status" value="1"/>
</dbReference>
<dbReference type="InterPro" id="IPR050922">
    <property type="entry name" value="LytR/CpsA/Psr_CW_biosynth"/>
</dbReference>
<dbReference type="Pfam" id="PF03816">
    <property type="entry name" value="LytR_cpsA_psr"/>
    <property type="match status" value="1"/>
</dbReference>
<feature type="domain" description="Cell envelope-related transcriptional attenuator" evidence="3">
    <location>
        <begin position="66"/>
        <end position="216"/>
    </location>
</feature>
<keyword evidence="2" id="KW-1133">Transmembrane helix</keyword>
<name>A0A844FFJ0_9FIRM</name>
<comment type="similarity">
    <text evidence="1">Belongs to the LytR/CpsA/Psr (LCP) family.</text>
</comment>
<dbReference type="RefSeq" id="WP_154483160.1">
    <property type="nucleotide sequence ID" value="NZ_VULR01000003.1"/>
</dbReference>
<protein>
    <submittedName>
        <fullName evidence="4">LytR family transcriptional regulator</fullName>
    </submittedName>
</protein>
<dbReference type="InterPro" id="IPR004474">
    <property type="entry name" value="LytR_CpsA_psr"/>
</dbReference>
<proteinExistence type="inferred from homology"/>
<gene>
    <name evidence="4" type="ORF">FYJ27_03390</name>
</gene>
<dbReference type="Gene3D" id="3.40.630.190">
    <property type="entry name" value="LCP protein"/>
    <property type="match status" value="1"/>
</dbReference>
<evidence type="ECO:0000259" key="3">
    <source>
        <dbReference type="Pfam" id="PF03816"/>
    </source>
</evidence>
<evidence type="ECO:0000256" key="2">
    <source>
        <dbReference type="SAM" id="Phobius"/>
    </source>
</evidence>
<dbReference type="Proteomes" id="UP000462760">
    <property type="component" value="Unassembled WGS sequence"/>
</dbReference>
<organism evidence="4 5">
    <name type="scientific">Anaerosalibacter bizertensis</name>
    <dbReference type="NCBI Taxonomy" id="932217"/>
    <lineage>
        <taxon>Bacteria</taxon>
        <taxon>Bacillati</taxon>
        <taxon>Bacillota</taxon>
        <taxon>Tissierellia</taxon>
        <taxon>Tissierellales</taxon>
        <taxon>Sporanaerobacteraceae</taxon>
        <taxon>Anaerosalibacter</taxon>
    </lineage>
</organism>
<dbReference type="AlphaFoldDB" id="A0A844FFJ0"/>
<evidence type="ECO:0000313" key="5">
    <source>
        <dbReference type="Proteomes" id="UP000462760"/>
    </source>
</evidence>
<dbReference type="EMBL" id="VULR01000003">
    <property type="protein sequence ID" value="MSS42777.1"/>
    <property type="molecule type" value="Genomic_DNA"/>
</dbReference>
<dbReference type="OrthoDB" id="305468at2"/>
<dbReference type="PANTHER" id="PTHR33392:SF6">
    <property type="entry name" value="POLYISOPRENYL-TEICHOIC ACID--PEPTIDOGLYCAN TEICHOIC ACID TRANSFERASE TAGU"/>
    <property type="match status" value="1"/>
</dbReference>
<accession>A0A844FFJ0</accession>